<dbReference type="KEGG" id="scyp:JYB88_05835"/>
<dbReference type="PRINTS" id="PR00133">
    <property type="entry name" value="GLHYDRLASE3"/>
</dbReference>
<dbReference type="SUPFAM" id="SSF52279">
    <property type="entry name" value="Beta-D-glucan exohydrolase, C-terminal domain"/>
    <property type="match status" value="1"/>
</dbReference>
<dbReference type="Pfam" id="PF00933">
    <property type="entry name" value="Glyco_hydro_3"/>
    <property type="match status" value="1"/>
</dbReference>
<name>A0A974XMI8_9GAMM</name>
<dbReference type="Pfam" id="PF01915">
    <property type="entry name" value="Glyco_hydro_3_C"/>
    <property type="match status" value="1"/>
</dbReference>
<proteinExistence type="predicted"/>
<evidence type="ECO:0000259" key="5">
    <source>
        <dbReference type="Pfam" id="PF18559"/>
    </source>
</evidence>
<dbReference type="GO" id="GO:0009251">
    <property type="term" value="P:glucan catabolic process"/>
    <property type="evidence" value="ECO:0007669"/>
    <property type="project" value="TreeGrafter"/>
</dbReference>
<feature type="domain" description="Glycoside hydrolase family 3 N-terminal" evidence="3">
    <location>
        <begin position="59"/>
        <end position="384"/>
    </location>
</feature>
<feature type="chain" id="PRO_5037998018" evidence="2">
    <location>
        <begin position="23"/>
        <end position="850"/>
    </location>
</feature>
<keyword evidence="2" id="KW-0732">Signal</keyword>
<dbReference type="InterPro" id="IPR017853">
    <property type="entry name" value="GH"/>
</dbReference>
<dbReference type="Gene3D" id="3.20.20.300">
    <property type="entry name" value="Glycoside hydrolase, family 3, N-terminal domain"/>
    <property type="match status" value="1"/>
</dbReference>
<dbReference type="SUPFAM" id="SSF51445">
    <property type="entry name" value="(Trans)glycosidases"/>
    <property type="match status" value="1"/>
</dbReference>
<dbReference type="Proteomes" id="UP000663281">
    <property type="component" value="Chromosome"/>
</dbReference>
<evidence type="ECO:0000313" key="7">
    <source>
        <dbReference type="Proteomes" id="UP000663281"/>
    </source>
</evidence>
<dbReference type="GO" id="GO:0008422">
    <property type="term" value="F:beta-glucosidase activity"/>
    <property type="evidence" value="ECO:0007669"/>
    <property type="project" value="TreeGrafter"/>
</dbReference>
<dbReference type="Pfam" id="PF18559">
    <property type="entry name" value="Exop_C"/>
    <property type="match status" value="1"/>
</dbReference>
<keyword evidence="1" id="KW-0378">Hydrolase</keyword>
<accession>A0A974XMI8</accession>
<dbReference type="InterPro" id="IPR002772">
    <property type="entry name" value="Glyco_hydro_3_C"/>
</dbReference>
<dbReference type="PANTHER" id="PTHR30620">
    <property type="entry name" value="PERIPLASMIC BETA-GLUCOSIDASE-RELATED"/>
    <property type="match status" value="1"/>
</dbReference>
<dbReference type="InterPro" id="IPR041443">
    <property type="entry name" value="Exop_C"/>
</dbReference>
<protein>
    <submittedName>
        <fullName evidence="6">Exo 1,3/1,4-beta-D-glucan glucohydrolase</fullName>
    </submittedName>
</protein>
<dbReference type="InterPro" id="IPR036962">
    <property type="entry name" value="Glyco_hydro_3_N_sf"/>
</dbReference>
<dbReference type="AlphaFoldDB" id="A0A974XMI8"/>
<dbReference type="RefSeq" id="WP_207325798.1">
    <property type="nucleotide sequence ID" value="NZ_CP071504.1"/>
</dbReference>
<feature type="domain" description="Glycoside hydrolase family 3 C-terminal" evidence="4">
    <location>
        <begin position="425"/>
        <end position="645"/>
    </location>
</feature>
<feature type="domain" description="ExoP galactose-binding-like" evidence="5">
    <location>
        <begin position="677"/>
        <end position="828"/>
    </location>
</feature>
<evidence type="ECO:0000256" key="2">
    <source>
        <dbReference type="SAM" id="SignalP"/>
    </source>
</evidence>
<feature type="signal peptide" evidence="2">
    <location>
        <begin position="1"/>
        <end position="22"/>
    </location>
</feature>
<organism evidence="6 7">
    <name type="scientific">Shewanella cyperi</name>
    <dbReference type="NCBI Taxonomy" id="2814292"/>
    <lineage>
        <taxon>Bacteria</taxon>
        <taxon>Pseudomonadati</taxon>
        <taxon>Pseudomonadota</taxon>
        <taxon>Gammaproteobacteria</taxon>
        <taxon>Alteromonadales</taxon>
        <taxon>Shewanellaceae</taxon>
        <taxon>Shewanella</taxon>
    </lineage>
</organism>
<dbReference type="InterPro" id="IPR051915">
    <property type="entry name" value="Cellulose_Degrad_GH3"/>
</dbReference>
<dbReference type="InterPro" id="IPR001764">
    <property type="entry name" value="Glyco_hydro_3_N"/>
</dbReference>
<dbReference type="EMBL" id="CP071504">
    <property type="protein sequence ID" value="QSX31160.1"/>
    <property type="molecule type" value="Genomic_DNA"/>
</dbReference>
<evidence type="ECO:0000259" key="3">
    <source>
        <dbReference type="Pfam" id="PF00933"/>
    </source>
</evidence>
<evidence type="ECO:0000256" key="1">
    <source>
        <dbReference type="ARBA" id="ARBA00022801"/>
    </source>
</evidence>
<gene>
    <name evidence="6" type="ORF">JYB88_05835</name>
</gene>
<dbReference type="InterPro" id="IPR036881">
    <property type="entry name" value="Glyco_hydro_3_C_sf"/>
</dbReference>
<dbReference type="PANTHER" id="PTHR30620:SF77">
    <property type="entry name" value="LYSOSOMAL BETA GLUCOSIDASE-LIKE"/>
    <property type="match status" value="1"/>
</dbReference>
<evidence type="ECO:0000259" key="4">
    <source>
        <dbReference type="Pfam" id="PF01915"/>
    </source>
</evidence>
<dbReference type="Gene3D" id="3.40.50.1700">
    <property type="entry name" value="Glycoside hydrolase family 3 C-terminal domain"/>
    <property type="match status" value="1"/>
</dbReference>
<evidence type="ECO:0000313" key="6">
    <source>
        <dbReference type="EMBL" id="QSX31160.1"/>
    </source>
</evidence>
<dbReference type="Gene3D" id="2.60.120.430">
    <property type="entry name" value="Galactose-binding lectin"/>
    <property type="match status" value="1"/>
</dbReference>
<keyword evidence="7" id="KW-1185">Reference proteome</keyword>
<sequence>MKLNRISLLLALSLGASAPLLADTMHDSLQLERWPAKVSPFKPDAALEARIDALLSTMTVAQKVAQVIQPEIRDFTVEDMRRYGFGSYLNGGGAFPGNNARATAADWVALADKLHQAAMDSSEDGIAIPPIWGTDAVHGHGNVFGATLFPHNIGLGAARDPGLIADIARATAKEVRATGIDWVFAPTVAMVEDLRWGRSYEGYARDPQLIRDYGHAFVEGMQGKVGDSSWLQGNHTIATVKHFIGDGGTQDGNDRGDTRIDEQTLIERHAQGYVGAVAAGVQTVMASFNSWNGEKLHGSRYLLTEVLKNRLGFDGLVVGDWLGHAFVPGCDGTSCPAAINAGVDILMAPGDAWKPLYDNTLAQAQSGDIPAARLDDAVRRILRVKIRGGLFDAPSPAKRLLAGEQQQIGSEAHRALARQAVRQSLVLLKNNDQTLPIAANAKVLVIGDGADNIPKQSGGWSMTWQGTEVQNQDFPGATSIFAGLVAGLKAGGGEARLSVDGTVPDGFEPDLVVAVYGEDPYAEGNGDRDNLEYQRGDKRDLAMLRAIKAIKTTKGTGLPLVSVFLSGRPLWMNPEINLSDAFVAAWLPGTEGAGVADVLLATQDGKPGFDFSGRLPFPWPATPFDDGYAKRDSEPLFAQGEGLAYANQRQLAKLDELQNKLNAAPARLPIFDLAIKAPWRLTVNDGQKLHSVSGGIWQQDALSVRSVNWQVQEDARRFSFGAPATLSFRDDFPMDLRRFDPQTAVLSFSMALQSLPEGGALTLSMACEKSCGRAVDIAGHTRADGQWRQFEMPLRCLALGANELAQVLSPMTLTLSQGGTLTLARIAIEAGSNSEAVRLDCDAIAAAQGQ</sequence>
<reference evidence="6 7" key="1">
    <citation type="submission" date="2021-03" db="EMBL/GenBank/DDBJ databases">
        <title>Novel species identification of genus Shewanella.</title>
        <authorList>
            <person name="Liu G."/>
            <person name="Zhang Q."/>
        </authorList>
    </citation>
    <scope>NUCLEOTIDE SEQUENCE [LARGE SCALE GENOMIC DNA]</scope>
    <source>
        <strain evidence="6 7">FJAT-53726</strain>
    </source>
</reference>